<accession>A0A840BKJ2</accession>
<name>A0A840BKJ2_9RHOO</name>
<evidence type="ECO:0000256" key="1">
    <source>
        <dbReference type="SAM" id="SignalP"/>
    </source>
</evidence>
<proteinExistence type="predicted"/>
<dbReference type="EMBL" id="JACIET010000002">
    <property type="protein sequence ID" value="MBB4013775.1"/>
    <property type="molecule type" value="Genomic_DNA"/>
</dbReference>
<evidence type="ECO:0000313" key="2">
    <source>
        <dbReference type="EMBL" id="MBB4013775.1"/>
    </source>
</evidence>
<dbReference type="Proteomes" id="UP000561045">
    <property type="component" value="Unassembled WGS sequence"/>
</dbReference>
<comment type="caution">
    <text evidence="2">The sequence shown here is derived from an EMBL/GenBank/DDBJ whole genome shotgun (WGS) entry which is preliminary data.</text>
</comment>
<organism evidence="2 3">
    <name type="scientific">Niveibacterium umoris</name>
    <dbReference type="NCBI Taxonomy" id="1193620"/>
    <lineage>
        <taxon>Bacteria</taxon>
        <taxon>Pseudomonadati</taxon>
        <taxon>Pseudomonadota</taxon>
        <taxon>Betaproteobacteria</taxon>
        <taxon>Rhodocyclales</taxon>
        <taxon>Rhodocyclaceae</taxon>
        <taxon>Niveibacterium</taxon>
    </lineage>
</organism>
<gene>
    <name evidence="2" type="ORF">GGR36_003121</name>
</gene>
<dbReference type="Gene3D" id="3.40.190.10">
    <property type="entry name" value="Periplasmic binding protein-like II"/>
    <property type="match status" value="2"/>
</dbReference>
<dbReference type="AlphaFoldDB" id="A0A840BKJ2"/>
<sequence>MLQQFRGAMPKALALAAMVLCCPATDAAPTAPLVIDVEDAAAPWSQADGSGAANEIVQTAFAHAGRKILLRVVPYARCKAELLAGSVVGCVAVGGDEAMGRQVRLPKTPLYRVTTVLVSFRKVDSCDAAAWQGATIGRVNGYEYAPRFEQLVRQPHIDVSVALSETLALRMLAAGRMDAVALQLDPLKTLDFVVRDAGLASPPRVACELGPLDSHIGFSLQHPDGARALADFERGHAAAMADGSVARILSRWRERLLEQTAPEKNDKPR</sequence>
<keyword evidence="1" id="KW-0732">Signal</keyword>
<feature type="signal peptide" evidence="1">
    <location>
        <begin position="1"/>
        <end position="27"/>
    </location>
</feature>
<feature type="chain" id="PRO_5033003823" evidence="1">
    <location>
        <begin position="28"/>
        <end position="269"/>
    </location>
</feature>
<protein>
    <submittedName>
        <fullName evidence="2">ABC-type amino acid transport substrate-binding protein</fullName>
    </submittedName>
</protein>
<dbReference type="SUPFAM" id="SSF53850">
    <property type="entry name" value="Periplasmic binding protein-like II"/>
    <property type="match status" value="1"/>
</dbReference>
<keyword evidence="3" id="KW-1185">Reference proteome</keyword>
<reference evidence="2 3" key="1">
    <citation type="submission" date="2020-08" db="EMBL/GenBank/DDBJ databases">
        <title>Genomic Encyclopedia of Type Strains, Phase IV (KMG-IV): sequencing the most valuable type-strain genomes for metagenomic binning, comparative biology and taxonomic classification.</title>
        <authorList>
            <person name="Goeker M."/>
        </authorList>
    </citation>
    <scope>NUCLEOTIDE SEQUENCE [LARGE SCALE GENOMIC DNA]</scope>
    <source>
        <strain evidence="2 3">DSM 106739</strain>
    </source>
</reference>
<dbReference type="RefSeq" id="WP_183635699.1">
    <property type="nucleotide sequence ID" value="NZ_BAABLE010000005.1"/>
</dbReference>
<evidence type="ECO:0000313" key="3">
    <source>
        <dbReference type="Proteomes" id="UP000561045"/>
    </source>
</evidence>